<evidence type="ECO:0000256" key="10">
    <source>
        <dbReference type="NCBIfam" id="TIGR00550"/>
    </source>
</evidence>
<reference evidence="14" key="8">
    <citation type="submission" date="2020-02" db="EMBL/GenBank/DDBJ databases">
        <authorList>
            <person name="Littmann E."/>
            <person name="Sorbara M."/>
        </authorList>
    </citation>
    <scope>NUCLEOTIDE SEQUENCE</scope>
    <source>
        <strain evidence="14">MSK.16.45</strain>
    </source>
</reference>
<dbReference type="NCBIfam" id="NF006878">
    <property type="entry name" value="PRK09375.1-2"/>
    <property type="match status" value="1"/>
</dbReference>
<dbReference type="EMBL" id="QSEN01000002">
    <property type="protein sequence ID" value="RGZ76636.1"/>
    <property type="molecule type" value="Genomic_DNA"/>
</dbReference>
<dbReference type="EMBL" id="CVRQ01000011">
    <property type="protein sequence ID" value="CRL34464.1"/>
    <property type="molecule type" value="Genomic_DNA"/>
</dbReference>
<keyword evidence="9" id="KW-0411">Iron-sulfur</keyword>
<dbReference type="UniPathway" id="UPA00253">
    <property type="reaction ID" value="UER00327"/>
</dbReference>
<reference evidence="13 25" key="4">
    <citation type="journal article" date="2019" name="Nat. Med.">
        <title>A library of human gut bacterial isolates paired with longitudinal multiomics data enables mechanistic microbiome research.</title>
        <authorList>
            <person name="Poyet M."/>
            <person name="Groussin M."/>
            <person name="Gibbons S.M."/>
            <person name="Avila-Pacheco J."/>
            <person name="Jiang X."/>
            <person name="Kearney S.M."/>
            <person name="Perrotta A.R."/>
            <person name="Berdy B."/>
            <person name="Zhao S."/>
            <person name="Lieberman T.D."/>
            <person name="Swanson P.K."/>
            <person name="Smith M."/>
            <person name="Roesemann S."/>
            <person name="Alexander J.E."/>
            <person name="Rich S.A."/>
            <person name="Livny J."/>
            <person name="Vlamakis H."/>
            <person name="Clish C."/>
            <person name="Bullock K."/>
            <person name="Deik A."/>
            <person name="Scott J."/>
            <person name="Pierce K.A."/>
            <person name="Xavier R.J."/>
            <person name="Alm E.J."/>
        </authorList>
    </citation>
    <scope>NUCLEOTIDE SEQUENCE [LARGE SCALE GENOMIC DNA]</scope>
    <source>
        <strain evidence="13 25">BIOML-A5</strain>
    </source>
</reference>
<dbReference type="Gene3D" id="3.40.50.10800">
    <property type="entry name" value="NadA-like"/>
    <property type="match status" value="3"/>
</dbReference>
<dbReference type="RefSeq" id="WP_055061243.1">
    <property type="nucleotide sequence ID" value="NZ_AP031452.1"/>
</dbReference>
<dbReference type="GO" id="GO:0005829">
    <property type="term" value="C:cytosol"/>
    <property type="evidence" value="ECO:0007669"/>
    <property type="project" value="TreeGrafter"/>
</dbReference>
<evidence type="ECO:0000313" key="16">
    <source>
        <dbReference type="EMBL" id="RGZ76636.1"/>
    </source>
</evidence>
<dbReference type="AlphaFoldDB" id="A0A0M6WFQ3"/>
<keyword evidence="6 12" id="KW-0808">Transferase</keyword>
<dbReference type="Pfam" id="PF02445">
    <property type="entry name" value="NadA"/>
    <property type="match status" value="1"/>
</dbReference>
<dbReference type="EMBL" id="WKQV01000006">
    <property type="protein sequence ID" value="MSD26848.1"/>
    <property type="molecule type" value="Genomic_DNA"/>
</dbReference>
<evidence type="ECO:0000256" key="2">
    <source>
        <dbReference type="ARBA" id="ARBA00005065"/>
    </source>
</evidence>
<dbReference type="EMBL" id="QSUG01000007">
    <property type="protein sequence ID" value="RGN23058.1"/>
    <property type="molecule type" value="Genomic_DNA"/>
</dbReference>
<proteinExistence type="predicted"/>
<evidence type="ECO:0000256" key="7">
    <source>
        <dbReference type="ARBA" id="ARBA00022723"/>
    </source>
</evidence>
<keyword evidence="5" id="KW-0662">Pyridine nucleotide biosynthesis</keyword>
<dbReference type="Proteomes" id="UP000283431">
    <property type="component" value="Unassembled WGS sequence"/>
</dbReference>
<evidence type="ECO:0000313" key="21">
    <source>
        <dbReference type="Proteomes" id="UP000260970"/>
    </source>
</evidence>
<dbReference type="EMBL" id="VSTG01000003">
    <property type="protein sequence ID" value="TYL59294.1"/>
    <property type="molecule type" value="Genomic_DNA"/>
</dbReference>
<evidence type="ECO:0000313" key="22">
    <source>
        <dbReference type="Proteomes" id="UP000283431"/>
    </source>
</evidence>
<dbReference type="EMBL" id="QSJS01000004">
    <property type="protein sequence ID" value="RHD96674.1"/>
    <property type="molecule type" value="Genomic_DNA"/>
</dbReference>
<evidence type="ECO:0000313" key="19">
    <source>
        <dbReference type="Proteomes" id="UP000049472"/>
    </source>
</evidence>
<dbReference type="Proteomes" id="UP000465607">
    <property type="component" value="Unassembled WGS sequence"/>
</dbReference>
<evidence type="ECO:0000256" key="3">
    <source>
        <dbReference type="ARBA" id="ARBA00012669"/>
    </source>
</evidence>
<evidence type="ECO:0000313" key="23">
    <source>
        <dbReference type="Proteomes" id="UP000284835"/>
    </source>
</evidence>
<evidence type="ECO:0000313" key="13">
    <source>
        <dbReference type="EMBL" id="MSD26848.1"/>
    </source>
</evidence>
<dbReference type="Proteomes" id="UP001193756">
    <property type="component" value="Unassembled WGS sequence"/>
</dbReference>
<reference evidence="19" key="2">
    <citation type="submission" date="2015-05" db="EMBL/GenBank/DDBJ databases">
        <authorList>
            <consortium name="Pathogen Informatics"/>
        </authorList>
    </citation>
    <scope>NUCLEOTIDE SEQUENCE [LARGE SCALE GENOMIC DNA]</scope>
    <source>
        <strain evidence="12 20">2789STDY5608860</strain>
        <strain evidence="19">T1-815</strain>
    </source>
</reference>
<evidence type="ECO:0000313" key="18">
    <source>
        <dbReference type="EMBL" id="TYL59294.1"/>
    </source>
</evidence>
<name>A0A0M6WFQ3_9FIRM</name>
<dbReference type="PANTHER" id="PTHR30573:SF0">
    <property type="entry name" value="QUINOLINATE SYNTHASE, CHLOROPLASTIC"/>
    <property type="match status" value="1"/>
</dbReference>
<dbReference type="Proteomes" id="UP000095384">
    <property type="component" value="Unassembled WGS sequence"/>
</dbReference>
<reference evidence="11" key="1">
    <citation type="submission" date="2015-05" db="EMBL/GenBank/DDBJ databases">
        <authorList>
            <person name="Wang D.B."/>
            <person name="Wang M."/>
        </authorList>
    </citation>
    <scope>NUCLEOTIDE SEQUENCE [LARGE SCALE GENOMIC DNA]</scope>
    <source>
        <strain evidence="11">T1-815</strain>
    </source>
</reference>
<evidence type="ECO:0000313" key="25">
    <source>
        <dbReference type="Proteomes" id="UP000465607"/>
    </source>
</evidence>
<dbReference type="Proteomes" id="UP000049472">
    <property type="component" value="Unassembled WGS sequence"/>
</dbReference>
<keyword evidence="8" id="KW-0408">Iron</keyword>
<evidence type="ECO:0000313" key="11">
    <source>
        <dbReference type="EMBL" id="CRL34464.1"/>
    </source>
</evidence>
<dbReference type="GO" id="GO:0051539">
    <property type="term" value="F:4 iron, 4 sulfur cluster binding"/>
    <property type="evidence" value="ECO:0007669"/>
    <property type="project" value="UniProtKB-KW"/>
</dbReference>
<keyword evidence="7" id="KW-0479">Metal-binding</keyword>
<dbReference type="EC" id="2.5.1.72" evidence="3 10"/>
<evidence type="ECO:0000313" key="15">
    <source>
        <dbReference type="EMBL" id="RGN23058.1"/>
    </source>
</evidence>
<dbReference type="GO" id="GO:0008987">
    <property type="term" value="F:quinolinate synthetase A activity"/>
    <property type="evidence" value="ECO:0007669"/>
    <property type="project" value="UniProtKB-UniRule"/>
</dbReference>
<evidence type="ECO:0000313" key="20">
    <source>
        <dbReference type="Proteomes" id="UP000095384"/>
    </source>
</evidence>
<dbReference type="InterPro" id="IPR036094">
    <property type="entry name" value="NadA_sf"/>
</dbReference>
<evidence type="ECO:0000256" key="6">
    <source>
        <dbReference type="ARBA" id="ARBA00022679"/>
    </source>
</evidence>
<dbReference type="NCBIfam" id="TIGR00550">
    <property type="entry name" value="nadA"/>
    <property type="match status" value="1"/>
</dbReference>
<reference evidence="21 22" key="3">
    <citation type="submission" date="2018-08" db="EMBL/GenBank/DDBJ databases">
        <title>A genome reference for cultivated species of the human gut microbiota.</title>
        <authorList>
            <person name="Zou Y."/>
            <person name="Xue W."/>
            <person name="Luo G."/>
        </authorList>
    </citation>
    <scope>NUCLEOTIDE SEQUENCE [LARGE SCALE GENOMIC DNA]</scope>
    <source>
        <strain evidence="17 23">AM30-13AC</strain>
        <strain evidence="16 22">AM48-7</strain>
        <strain evidence="15 21">OM05-6AA</strain>
    </source>
</reference>
<reference evidence="18 24" key="6">
    <citation type="submission" date="2019-09" db="EMBL/GenBank/DDBJ databases">
        <title>Strain-level analysis of Eubacterium rectale using genomes from metagenomes.</title>
        <authorList>
            <person name="Karcher N."/>
            <person name="Segata N."/>
        </authorList>
    </citation>
    <scope>NUCLEOTIDE SEQUENCE [LARGE SCALE GENOMIC DNA]</scope>
    <source>
        <strain evidence="18 24">L2-21</strain>
    </source>
</reference>
<protein>
    <recommendedName>
        <fullName evidence="3 10">Quinolinate synthase</fullName>
        <ecNumber evidence="3 10">2.5.1.72</ecNumber>
    </recommendedName>
</protein>
<dbReference type="GO" id="GO:0034628">
    <property type="term" value="P:'de novo' NAD+ biosynthetic process from L-aspartate"/>
    <property type="evidence" value="ECO:0007669"/>
    <property type="project" value="TreeGrafter"/>
</dbReference>
<gene>
    <name evidence="12" type="primary">nadA</name>
    <name evidence="17" type="ORF">DW775_04875</name>
    <name evidence="16" type="ORF">DW975_02185</name>
    <name evidence="15" type="ORF">DXB72_08525</name>
    <name evidence="12" type="ORF">ERS852417_02170</name>
    <name evidence="18" type="ORF">FYL37_03440</name>
    <name evidence="14" type="ORF">G4312_03390</name>
    <name evidence="13" type="ORF">GKE44_06695</name>
    <name evidence="11" type="ORF">T1815_08371</name>
</gene>
<evidence type="ECO:0000313" key="17">
    <source>
        <dbReference type="EMBL" id="RHD96674.1"/>
    </source>
</evidence>
<dbReference type="EMBL" id="CYYW01000016">
    <property type="protein sequence ID" value="CUO38160.1"/>
    <property type="molecule type" value="Genomic_DNA"/>
</dbReference>
<evidence type="ECO:0000256" key="4">
    <source>
        <dbReference type="ARBA" id="ARBA00022485"/>
    </source>
</evidence>
<evidence type="ECO:0000313" key="14">
    <source>
        <dbReference type="EMBL" id="NSC76338.1"/>
    </source>
</evidence>
<evidence type="ECO:0000256" key="1">
    <source>
        <dbReference type="ARBA" id="ARBA00001966"/>
    </source>
</evidence>
<evidence type="ECO:0000313" key="12">
    <source>
        <dbReference type="EMBL" id="CUO38160.1"/>
    </source>
</evidence>
<evidence type="ECO:0000256" key="5">
    <source>
        <dbReference type="ARBA" id="ARBA00022642"/>
    </source>
</evidence>
<evidence type="ECO:0000313" key="24">
    <source>
        <dbReference type="Proteomes" id="UP000324325"/>
    </source>
</evidence>
<dbReference type="GO" id="GO:0046872">
    <property type="term" value="F:metal ion binding"/>
    <property type="evidence" value="ECO:0007669"/>
    <property type="project" value="UniProtKB-KW"/>
</dbReference>
<dbReference type="Proteomes" id="UP000260970">
    <property type="component" value="Unassembled WGS sequence"/>
</dbReference>
<sequence>MMTTRELQDEIIRLKKENDICILAHAYQSHEILEVADFTGDSYGLSKQAATAPQKNVLMCGVRFMAETCKILSPDKHVFLSNSAAGCPMAEQLDVELLQSLKAENPDYTVVAYINTTSELKTICDVCVTSSSAVKIVKNIDNNKILFIPDCNLGAWVEEQVPEKTFKFVHGGCPTHLRMSIADVERAKAAHPAAKLLVHPECLAEVSKAADYIGSTTGIIDYAKNSTDREFIIGTENSILQHLQYECPEKSFYPLSKDCVCHNMKLTTLMDVYNCVKGAGGEEIILPDDIRTKAKACIDTMLTLGE</sequence>
<accession>A0A0M6WFQ3</accession>
<reference evidence="14" key="7">
    <citation type="journal article" date="2020" name="Cell Host Microbe">
        <title>Functional and Genomic Variation between Human-Derived Isolates of Lachnospiraceae Reveals Inter- and Intra-Species Diversity.</title>
        <authorList>
            <person name="Sorbara M.T."/>
            <person name="Littmann E.R."/>
            <person name="Fontana E."/>
            <person name="Moody T.U."/>
            <person name="Kohout C.E."/>
            <person name="Gjonbalaj M."/>
            <person name="Eaton V."/>
            <person name="Seok R."/>
            <person name="Leiner I.M."/>
            <person name="Pamer E.G."/>
        </authorList>
    </citation>
    <scope>NUCLEOTIDE SEQUENCE</scope>
    <source>
        <strain evidence="14">MSK.16.45</strain>
    </source>
</reference>
<dbReference type="SUPFAM" id="SSF142754">
    <property type="entry name" value="NadA-like"/>
    <property type="match status" value="1"/>
</dbReference>
<evidence type="ECO:0000256" key="9">
    <source>
        <dbReference type="ARBA" id="ARBA00023014"/>
    </source>
</evidence>
<evidence type="ECO:0000256" key="8">
    <source>
        <dbReference type="ARBA" id="ARBA00023004"/>
    </source>
</evidence>
<dbReference type="InterPro" id="IPR003473">
    <property type="entry name" value="NadA"/>
</dbReference>
<comment type="cofactor">
    <cofactor evidence="1">
        <name>[4Fe-4S] cluster</name>
        <dbReference type="ChEBI" id="CHEBI:49883"/>
    </cofactor>
</comment>
<dbReference type="EMBL" id="JAAIMP010000003">
    <property type="protein sequence ID" value="NSC76338.1"/>
    <property type="molecule type" value="Genomic_DNA"/>
</dbReference>
<keyword evidence="4" id="KW-0004">4Fe-4S</keyword>
<comment type="pathway">
    <text evidence="2">Cofactor biosynthesis; NAD(+) biosynthesis; quinolinate from iminoaspartate: step 1/1.</text>
</comment>
<organism evidence="11 19">
    <name type="scientific">Agathobacter rectalis</name>
    <dbReference type="NCBI Taxonomy" id="39491"/>
    <lineage>
        <taxon>Bacteria</taxon>
        <taxon>Bacillati</taxon>
        <taxon>Bacillota</taxon>
        <taxon>Clostridia</taxon>
        <taxon>Lachnospirales</taxon>
        <taxon>Lachnospiraceae</taxon>
        <taxon>Agathobacter</taxon>
    </lineage>
</organism>
<dbReference type="Proteomes" id="UP000284835">
    <property type="component" value="Unassembled WGS sequence"/>
</dbReference>
<dbReference type="PANTHER" id="PTHR30573">
    <property type="entry name" value="QUINOLINATE SYNTHETASE A"/>
    <property type="match status" value="1"/>
</dbReference>
<reference evidence="18 24" key="5">
    <citation type="submission" date="2019-08" db="EMBL/GenBank/DDBJ databases">
        <authorList>
            <person name="Duncan S."/>
            <person name="Walker A."/>
        </authorList>
    </citation>
    <scope>NUCLEOTIDE SEQUENCE [LARGE SCALE GENOMIC DNA]</scope>
    <source>
        <strain evidence="18 24">L2-21</strain>
    </source>
</reference>
<dbReference type="Proteomes" id="UP000324325">
    <property type="component" value="Unassembled WGS sequence"/>
</dbReference>
<keyword evidence="19" id="KW-1185">Reference proteome</keyword>